<gene>
    <name evidence="3" type="ORF">QYE76_055670</name>
</gene>
<sequence>MDPKKRNFSGMKSHDCHVMMTQILPVAIRGIMDDHVRATLTGLCNFFDVITRKSISVKKLARLQEEIVVILCELEMYFPPAFFDVMVHLLVHIMDDIPNPPLPTDRAPPSLEKKEPRAPPNSHLPSAAILLRHRPPPSPPPAPTTFLVRRRGGPEKEAAAHRGGGGRCAPRGGRGEATVVATVTIVQATMASEEQLEEHYNRHFFRTEEDAEAAGVGGDEDHEMEDDAGGSGDEPSGNEASDAAGATSNQESQVVGEGNAELNIGNHNLGSRGYEGKEPYWAKEDEAYVNAGIENPWLKYKDPLERRFIRSRYHKKKLTGELVTDPKVVTDIIWFTNDKKVRVGEKTEEERQKLSQCDEGSSSQASTGRVAWTSLSYGR</sequence>
<feature type="region of interest" description="Disordered" evidence="1">
    <location>
        <begin position="101"/>
        <end position="174"/>
    </location>
</feature>
<evidence type="ECO:0000313" key="4">
    <source>
        <dbReference type="Proteomes" id="UP001231189"/>
    </source>
</evidence>
<dbReference type="Proteomes" id="UP001231189">
    <property type="component" value="Unassembled WGS sequence"/>
</dbReference>
<protein>
    <recommendedName>
        <fullName evidence="2">DUF4218 domain-containing protein</fullName>
    </recommendedName>
</protein>
<feature type="region of interest" description="Disordered" evidence="1">
    <location>
        <begin position="345"/>
        <end position="379"/>
    </location>
</feature>
<dbReference type="InterPro" id="IPR025452">
    <property type="entry name" value="DUF4218"/>
</dbReference>
<organism evidence="3 4">
    <name type="scientific">Lolium multiflorum</name>
    <name type="common">Italian ryegrass</name>
    <name type="synonym">Lolium perenne subsp. multiflorum</name>
    <dbReference type="NCBI Taxonomy" id="4521"/>
    <lineage>
        <taxon>Eukaryota</taxon>
        <taxon>Viridiplantae</taxon>
        <taxon>Streptophyta</taxon>
        <taxon>Embryophyta</taxon>
        <taxon>Tracheophyta</taxon>
        <taxon>Spermatophyta</taxon>
        <taxon>Magnoliopsida</taxon>
        <taxon>Liliopsida</taxon>
        <taxon>Poales</taxon>
        <taxon>Poaceae</taxon>
        <taxon>BOP clade</taxon>
        <taxon>Pooideae</taxon>
        <taxon>Poodae</taxon>
        <taxon>Poeae</taxon>
        <taxon>Poeae Chloroplast Group 2 (Poeae type)</taxon>
        <taxon>Loliodinae</taxon>
        <taxon>Loliinae</taxon>
        <taxon>Lolium</taxon>
    </lineage>
</organism>
<comment type="caution">
    <text evidence="3">The sequence shown here is derived from an EMBL/GenBank/DDBJ whole genome shotgun (WGS) entry which is preliminary data.</text>
</comment>
<feature type="compositionally biased region" description="Acidic residues" evidence="1">
    <location>
        <begin position="218"/>
        <end position="228"/>
    </location>
</feature>
<dbReference type="PANTHER" id="PTHR48258:SF9">
    <property type="entry name" value="OS01G0348150 PROTEIN"/>
    <property type="match status" value="1"/>
</dbReference>
<evidence type="ECO:0000259" key="2">
    <source>
        <dbReference type="Pfam" id="PF13960"/>
    </source>
</evidence>
<proteinExistence type="predicted"/>
<reference evidence="3" key="1">
    <citation type="submission" date="2023-07" db="EMBL/GenBank/DDBJ databases">
        <title>A chromosome-level genome assembly of Lolium multiflorum.</title>
        <authorList>
            <person name="Chen Y."/>
            <person name="Copetti D."/>
            <person name="Kolliker R."/>
            <person name="Studer B."/>
        </authorList>
    </citation>
    <scope>NUCLEOTIDE SEQUENCE</scope>
    <source>
        <strain evidence="3">02402/16</strain>
        <tissue evidence="3">Leaf</tissue>
    </source>
</reference>
<dbReference type="Pfam" id="PF13960">
    <property type="entry name" value="DUF4218"/>
    <property type="match status" value="1"/>
</dbReference>
<dbReference type="PANTHER" id="PTHR48258">
    <property type="entry name" value="DUF4218 DOMAIN-CONTAINING PROTEIN-RELATED"/>
    <property type="match status" value="1"/>
</dbReference>
<evidence type="ECO:0000256" key="1">
    <source>
        <dbReference type="SAM" id="MobiDB-lite"/>
    </source>
</evidence>
<name>A0AAD8WMI3_LOLMU</name>
<accession>A0AAD8WMI3</accession>
<feature type="compositionally biased region" description="Polar residues" evidence="1">
    <location>
        <begin position="354"/>
        <end position="379"/>
    </location>
</feature>
<dbReference type="AlphaFoldDB" id="A0AAD8WMI3"/>
<feature type="region of interest" description="Disordered" evidence="1">
    <location>
        <begin position="210"/>
        <end position="256"/>
    </location>
</feature>
<evidence type="ECO:0000313" key="3">
    <source>
        <dbReference type="EMBL" id="KAK1667511.1"/>
    </source>
</evidence>
<dbReference type="EMBL" id="JAUUTY010000003">
    <property type="protein sequence ID" value="KAK1667511.1"/>
    <property type="molecule type" value="Genomic_DNA"/>
</dbReference>
<feature type="domain" description="DUF4218" evidence="2">
    <location>
        <begin position="52"/>
        <end position="95"/>
    </location>
</feature>
<keyword evidence="4" id="KW-1185">Reference proteome</keyword>